<accession>A0A7S2BMM7</accession>
<reference evidence="1" key="1">
    <citation type="submission" date="2021-01" db="EMBL/GenBank/DDBJ databases">
        <authorList>
            <person name="Corre E."/>
            <person name="Pelletier E."/>
            <person name="Niang G."/>
            <person name="Scheremetjew M."/>
            <person name="Finn R."/>
            <person name="Kale V."/>
            <person name="Holt S."/>
            <person name="Cochrane G."/>
            <person name="Meng A."/>
            <person name="Brown T."/>
            <person name="Cohen L."/>
        </authorList>
    </citation>
    <scope>NUCLEOTIDE SEQUENCE</scope>
    <source>
        <strain evidence="1">UTEX LB 985</strain>
    </source>
</reference>
<protein>
    <submittedName>
        <fullName evidence="1">Uncharacterized protein</fullName>
    </submittedName>
</protein>
<proteinExistence type="predicted"/>
<gene>
    <name evidence="1" type="ORF">CBRE1094_LOCUS2734</name>
</gene>
<sequence length="190" mass="20452">MSGPKAAQTADDVIVQLCGYLAGGSDVVVVTSDKALLGRCRTQWMEAGAATSEIQCLHAVYLTWLFETDEQHGWRGSAALTERYAQPHRCQTESTAQREAQSDELMEELRRIAVPRPSAAAMLVSQPPPASPPSCVPLLAVASWYSGGCEGLHVNRQSRIGNPIYGLQRTLSSDTRALAWLVGSDPRGTG</sequence>
<organism evidence="1">
    <name type="scientific">Haptolina brevifila</name>
    <dbReference type="NCBI Taxonomy" id="156173"/>
    <lineage>
        <taxon>Eukaryota</taxon>
        <taxon>Haptista</taxon>
        <taxon>Haptophyta</taxon>
        <taxon>Prymnesiophyceae</taxon>
        <taxon>Prymnesiales</taxon>
        <taxon>Prymnesiaceae</taxon>
        <taxon>Haptolina</taxon>
    </lineage>
</organism>
<dbReference type="AlphaFoldDB" id="A0A7S2BMM7"/>
<dbReference type="EMBL" id="HBGU01005115">
    <property type="protein sequence ID" value="CAD9401493.1"/>
    <property type="molecule type" value="Transcribed_RNA"/>
</dbReference>
<name>A0A7S2BMM7_9EUKA</name>
<evidence type="ECO:0000313" key="1">
    <source>
        <dbReference type="EMBL" id="CAD9401493.1"/>
    </source>
</evidence>